<protein>
    <submittedName>
        <fullName evidence="2">Uncharacterized protein</fullName>
    </submittedName>
</protein>
<accession>A0A1F6FM15</accession>
<feature type="transmembrane region" description="Helical" evidence="1">
    <location>
        <begin position="329"/>
        <end position="352"/>
    </location>
</feature>
<dbReference type="Proteomes" id="UP000177968">
    <property type="component" value="Unassembled WGS sequence"/>
</dbReference>
<keyword evidence="1" id="KW-1133">Transmembrane helix</keyword>
<evidence type="ECO:0000313" key="2">
    <source>
        <dbReference type="EMBL" id="OGG86890.1"/>
    </source>
</evidence>
<evidence type="ECO:0000256" key="1">
    <source>
        <dbReference type="SAM" id="Phobius"/>
    </source>
</evidence>
<feature type="transmembrane region" description="Helical" evidence="1">
    <location>
        <begin position="394"/>
        <end position="416"/>
    </location>
</feature>
<keyword evidence="1" id="KW-0812">Transmembrane</keyword>
<sequence>MALAEPIRELIARVGAVEDTVRAIPLGEQILEVNKIIAKAATFYEKVRYLIDYREEHTIRRSAIERIVKRRVFLEQRTQAGNMLLQELVDGQYLEKEQATEEAAKDLDGIIWKFLTLINVAGANGSIARSLVSLAATEIDARLSPREYAIDEAAIEAFYKTLKGRVTVSGKVDEGVNAQLYCACWRSLLSADNERLSYALWILYVPEWRQQALAESPDLNLEKIAPRLSGIVAQIRSSVDDQLQWQIAPKMKNESIYFHIIRDIVQHHGTMAEHILNSPEELDEHTRTFLAKKYEKENERIQSSGIRAVIYLFLTKMVVALTVEVPYEYFILGSLHYFPLAVNALFHPLLLFGLTRRVGSLDDSNTESILGGIHGILYEGRARTIRIRNTYTRLTFAFGLLYLALVIFVFGALIGILELFGFNPISIILFLFFLALVSYFAFRIRYQAQRWKVVENQGTGALLASVLAIPVVRTGRWLSRTFSSINVFVIILDFIIETPFKRLLNFSNQFLYYLKEKAEEMR</sequence>
<dbReference type="EMBL" id="MFMO01000041">
    <property type="protein sequence ID" value="OGG86890.1"/>
    <property type="molecule type" value="Genomic_DNA"/>
</dbReference>
<organism evidence="2 3">
    <name type="scientific">Candidatus Kaiserbacteria bacterium RIFCSPLOWO2_12_FULL_50_28</name>
    <dbReference type="NCBI Taxonomy" id="1798527"/>
    <lineage>
        <taxon>Bacteria</taxon>
        <taxon>Candidatus Kaiseribacteriota</taxon>
    </lineage>
</organism>
<dbReference type="AlphaFoldDB" id="A0A1F6FM15"/>
<evidence type="ECO:0000313" key="3">
    <source>
        <dbReference type="Proteomes" id="UP000177968"/>
    </source>
</evidence>
<feature type="transmembrane region" description="Helical" evidence="1">
    <location>
        <begin position="422"/>
        <end position="442"/>
    </location>
</feature>
<proteinExistence type="predicted"/>
<name>A0A1F6FM15_9BACT</name>
<keyword evidence="1" id="KW-0472">Membrane</keyword>
<comment type="caution">
    <text evidence="2">The sequence shown here is derived from an EMBL/GenBank/DDBJ whole genome shotgun (WGS) entry which is preliminary data.</text>
</comment>
<reference evidence="2 3" key="1">
    <citation type="journal article" date="2016" name="Nat. Commun.">
        <title>Thousands of microbial genomes shed light on interconnected biogeochemical processes in an aquifer system.</title>
        <authorList>
            <person name="Anantharaman K."/>
            <person name="Brown C.T."/>
            <person name="Hug L.A."/>
            <person name="Sharon I."/>
            <person name="Castelle C.J."/>
            <person name="Probst A.J."/>
            <person name="Thomas B.C."/>
            <person name="Singh A."/>
            <person name="Wilkins M.J."/>
            <person name="Karaoz U."/>
            <person name="Brodie E.L."/>
            <person name="Williams K.H."/>
            <person name="Hubbard S.S."/>
            <person name="Banfield J.F."/>
        </authorList>
    </citation>
    <scope>NUCLEOTIDE SEQUENCE [LARGE SCALE GENOMIC DNA]</scope>
</reference>
<feature type="transmembrane region" description="Helical" evidence="1">
    <location>
        <begin position="305"/>
        <end position="323"/>
    </location>
</feature>
<gene>
    <name evidence="2" type="ORF">A3H15_01020</name>
</gene>